<feature type="chain" id="PRO_5015500170" description="DUF4241 domain-containing protein" evidence="1">
    <location>
        <begin position="28"/>
        <end position="248"/>
    </location>
</feature>
<protein>
    <recommendedName>
        <fullName evidence="4">DUF4241 domain-containing protein</fullName>
    </recommendedName>
</protein>
<evidence type="ECO:0000256" key="1">
    <source>
        <dbReference type="SAM" id="SignalP"/>
    </source>
</evidence>
<proteinExistence type="predicted"/>
<sequence length="248" mass="26512">MRPVPGIRWAFLAALACCFGTAAPSRADDGPLRPDAARFEAAFRPGATGTVKGTSVPLDSHVLGEVTVSTGQIVACDPFVFIEAKPFIRAVPKGRFPVRIAVMRSKRFGDRIAFARVEFSQAPVVTWERALVPGQDPAKLGKNEYYGFPVDAGTGAFLDPAVGAEIVALPPDQMQALDDDWIRQAESYGKEHGLPFALPVSRGAHALVLFSSGWGDGAYPSWFGLAADGSVAMLLTDLRVVDDPGRQE</sequence>
<dbReference type="InterPro" id="IPR025335">
    <property type="entry name" value="DUF4241"/>
</dbReference>
<reference evidence="2 3" key="1">
    <citation type="submission" date="2018-02" db="EMBL/GenBank/DDBJ databases">
        <title>Whole genome sequencing of endophytic bacterium.</title>
        <authorList>
            <person name="Eedara R."/>
            <person name="Podile A.R."/>
        </authorList>
    </citation>
    <scope>NUCLEOTIDE SEQUENCE [LARGE SCALE GENOMIC DNA]</scope>
    <source>
        <strain evidence="2 3">RP1T</strain>
    </source>
</reference>
<keyword evidence="1" id="KW-0732">Signal</keyword>
<evidence type="ECO:0000313" key="2">
    <source>
        <dbReference type="EMBL" id="PRH86318.1"/>
    </source>
</evidence>
<feature type="signal peptide" evidence="1">
    <location>
        <begin position="1"/>
        <end position="27"/>
    </location>
</feature>
<dbReference type="EMBL" id="PUEJ01000006">
    <property type="protein sequence ID" value="PRH86318.1"/>
    <property type="molecule type" value="Genomic_DNA"/>
</dbReference>
<dbReference type="Proteomes" id="UP000237682">
    <property type="component" value="Unassembled WGS sequence"/>
</dbReference>
<organism evidence="2 3">
    <name type="scientific">Labrys okinawensis</name>
    <dbReference type="NCBI Taxonomy" id="346911"/>
    <lineage>
        <taxon>Bacteria</taxon>
        <taxon>Pseudomonadati</taxon>
        <taxon>Pseudomonadota</taxon>
        <taxon>Alphaproteobacteria</taxon>
        <taxon>Hyphomicrobiales</taxon>
        <taxon>Xanthobacteraceae</taxon>
        <taxon>Labrys</taxon>
    </lineage>
</organism>
<dbReference type="AlphaFoldDB" id="A0A2S9QAE2"/>
<keyword evidence="3" id="KW-1185">Reference proteome</keyword>
<evidence type="ECO:0008006" key="4">
    <source>
        <dbReference type="Google" id="ProtNLM"/>
    </source>
</evidence>
<evidence type="ECO:0000313" key="3">
    <source>
        <dbReference type="Proteomes" id="UP000237682"/>
    </source>
</evidence>
<dbReference type="OrthoDB" id="9789980at2"/>
<comment type="caution">
    <text evidence="2">The sequence shown here is derived from an EMBL/GenBank/DDBJ whole genome shotgun (WGS) entry which is preliminary data.</text>
</comment>
<gene>
    <name evidence="2" type="ORF">C5L14_18990</name>
</gene>
<accession>A0A2S9QAE2</accession>
<dbReference type="Pfam" id="PF14025">
    <property type="entry name" value="DUF4241"/>
    <property type="match status" value="1"/>
</dbReference>
<name>A0A2S9QAE2_9HYPH</name>